<keyword evidence="11" id="KW-1185">Reference proteome</keyword>
<evidence type="ECO:0000256" key="5">
    <source>
        <dbReference type="ARBA" id="ARBA00023242"/>
    </source>
</evidence>
<proteinExistence type="predicted"/>
<dbReference type="GO" id="GO:0008270">
    <property type="term" value="F:zinc ion binding"/>
    <property type="evidence" value="ECO:0007669"/>
    <property type="project" value="UniProtKB-KW"/>
</dbReference>
<feature type="compositionally biased region" description="Basic and acidic residues" evidence="7">
    <location>
        <begin position="147"/>
        <end position="157"/>
    </location>
</feature>
<dbReference type="GO" id="GO:0045944">
    <property type="term" value="P:positive regulation of transcription by RNA polymerase II"/>
    <property type="evidence" value="ECO:0000318"/>
    <property type="project" value="GO_Central"/>
</dbReference>
<dbReference type="PROSITE" id="PS50016">
    <property type="entry name" value="ZF_PHD_2"/>
    <property type="match status" value="1"/>
</dbReference>
<dbReference type="OrthoDB" id="1903104at2759"/>
<reference evidence="9" key="3">
    <citation type="submission" date="2020-06" db="EMBL/GenBank/DDBJ databases">
        <title>Helianthus annuus Genome sequencing and assembly Release 2.</title>
        <authorList>
            <person name="Gouzy J."/>
            <person name="Langlade N."/>
            <person name="Munos S."/>
        </authorList>
    </citation>
    <scope>NUCLEOTIDE SEQUENCE</scope>
    <source>
        <tissue evidence="9">Leaves</tissue>
    </source>
</reference>
<accession>A0A251TES3</accession>
<dbReference type="InterPro" id="IPR056511">
    <property type="entry name" value="IDM1_C"/>
</dbReference>
<dbReference type="InterPro" id="IPR013083">
    <property type="entry name" value="Znf_RING/FYVE/PHD"/>
</dbReference>
<reference evidence="9 11" key="1">
    <citation type="journal article" date="2017" name="Nature">
        <title>The sunflower genome provides insights into oil metabolism, flowering and Asterid evolution.</title>
        <authorList>
            <person name="Badouin H."/>
            <person name="Gouzy J."/>
            <person name="Grassa C.J."/>
            <person name="Murat F."/>
            <person name="Staton S.E."/>
            <person name="Cottret L."/>
            <person name="Lelandais-Briere C."/>
            <person name="Owens G.L."/>
            <person name="Carrere S."/>
            <person name="Mayjonade B."/>
            <person name="Legrand L."/>
            <person name="Gill N."/>
            <person name="Kane N.C."/>
            <person name="Bowers J.E."/>
            <person name="Hubner S."/>
            <person name="Bellec A."/>
            <person name="Berard A."/>
            <person name="Berges H."/>
            <person name="Blanchet N."/>
            <person name="Boniface M.C."/>
            <person name="Brunel D."/>
            <person name="Catrice O."/>
            <person name="Chaidir N."/>
            <person name="Claudel C."/>
            <person name="Donnadieu C."/>
            <person name="Faraut T."/>
            <person name="Fievet G."/>
            <person name="Helmstetter N."/>
            <person name="King M."/>
            <person name="Knapp S.J."/>
            <person name="Lai Z."/>
            <person name="Le Paslier M.C."/>
            <person name="Lippi Y."/>
            <person name="Lorenzon L."/>
            <person name="Mandel J.R."/>
            <person name="Marage G."/>
            <person name="Marchand G."/>
            <person name="Marquand E."/>
            <person name="Bret-Mestries E."/>
            <person name="Morien E."/>
            <person name="Nambeesan S."/>
            <person name="Nguyen T."/>
            <person name="Pegot-Espagnet P."/>
            <person name="Pouilly N."/>
            <person name="Raftis F."/>
            <person name="Sallet E."/>
            <person name="Schiex T."/>
            <person name="Thomas J."/>
            <person name="Vandecasteele C."/>
            <person name="Vares D."/>
            <person name="Vear F."/>
            <person name="Vautrin S."/>
            <person name="Crespi M."/>
            <person name="Mangin B."/>
            <person name="Burke J.M."/>
            <person name="Salse J."/>
            <person name="Munos S."/>
            <person name="Vincourt P."/>
            <person name="Rieseberg L.H."/>
            <person name="Langlade N.B."/>
        </authorList>
    </citation>
    <scope>NUCLEOTIDE SEQUENCE [LARGE SCALE GENOMIC DNA]</scope>
    <source>
        <strain evidence="11">cv. SF193</strain>
        <tissue evidence="9">Leaves</tissue>
    </source>
</reference>
<name>A0A251TES3_HELAN</name>
<dbReference type="InterPro" id="IPR016181">
    <property type="entry name" value="Acyl_CoA_acyltransferase"/>
</dbReference>
<evidence type="ECO:0000259" key="8">
    <source>
        <dbReference type="PROSITE" id="PS50016"/>
    </source>
</evidence>
<evidence type="ECO:0000256" key="7">
    <source>
        <dbReference type="SAM" id="MobiDB-lite"/>
    </source>
</evidence>
<feature type="compositionally biased region" description="Basic residues" evidence="7">
    <location>
        <begin position="34"/>
        <end position="44"/>
    </location>
</feature>
<keyword evidence="2" id="KW-0479">Metal-binding</keyword>
<dbReference type="Gramene" id="mRNA:HanXRQr2_Chr11g0515601">
    <property type="protein sequence ID" value="mRNA:HanXRQr2_Chr11g0515601"/>
    <property type="gene ID" value="HanXRQr2_Chr11g0515601"/>
</dbReference>
<dbReference type="GO" id="GO:0000977">
    <property type="term" value="F:RNA polymerase II transcription regulatory region sequence-specific DNA binding"/>
    <property type="evidence" value="ECO:0000318"/>
    <property type="project" value="GO_Central"/>
</dbReference>
<dbReference type="EMBL" id="MNCJ02000326">
    <property type="protein sequence ID" value="KAF5784098.1"/>
    <property type="molecule type" value="Genomic_DNA"/>
</dbReference>
<dbReference type="GO" id="GO:0042393">
    <property type="term" value="F:histone binding"/>
    <property type="evidence" value="ECO:0000318"/>
    <property type="project" value="GO_Central"/>
</dbReference>
<evidence type="ECO:0000256" key="6">
    <source>
        <dbReference type="PROSITE-ProRule" id="PRU00146"/>
    </source>
</evidence>
<feature type="region of interest" description="Disordered" evidence="7">
    <location>
        <begin position="19"/>
        <end position="52"/>
    </location>
</feature>
<dbReference type="OMA" id="WYCKICQ"/>
<evidence type="ECO:0000313" key="10">
    <source>
        <dbReference type="EMBL" id="OTG09233.1"/>
    </source>
</evidence>
<dbReference type="Pfam" id="PF23209">
    <property type="entry name" value="IDM1_C"/>
    <property type="match status" value="1"/>
</dbReference>
<feature type="region of interest" description="Disordered" evidence="7">
    <location>
        <begin position="333"/>
        <end position="413"/>
    </location>
</feature>
<dbReference type="GO" id="GO:0061733">
    <property type="term" value="F:protein-lysine-acetyltransferase activity"/>
    <property type="evidence" value="ECO:0007669"/>
    <property type="project" value="UniProtKB-EC"/>
</dbReference>
<reference evidence="10" key="2">
    <citation type="submission" date="2017-02" db="EMBL/GenBank/DDBJ databases">
        <title>Sunflower complete genome.</title>
        <authorList>
            <person name="Langlade N."/>
            <person name="Munos S."/>
        </authorList>
    </citation>
    <scope>NUCLEOTIDE SEQUENCE [LARGE SCALE GENOMIC DNA]</scope>
    <source>
        <tissue evidence="10">Leaves</tissue>
    </source>
</reference>
<dbReference type="InterPro" id="IPR059153">
    <property type="entry name" value="NSD_PHD-1st"/>
</dbReference>
<evidence type="ECO:0000313" key="9">
    <source>
        <dbReference type="EMBL" id="KAF5784098.1"/>
    </source>
</evidence>
<dbReference type="AlphaFoldDB" id="A0A251TES3"/>
<gene>
    <name evidence="10" type="ORF">HannXRQ_Chr11g0350671</name>
    <name evidence="9" type="ORF">HanXRQr2_Chr11g0515601</name>
</gene>
<feature type="compositionally biased region" description="Polar residues" evidence="7">
    <location>
        <begin position="19"/>
        <end position="30"/>
    </location>
</feature>
<keyword evidence="10" id="KW-0808">Transferase</keyword>
<evidence type="ECO:0000256" key="3">
    <source>
        <dbReference type="ARBA" id="ARBA00022771"/>
    </source>
</evidence>
<feature type="compositionally biased region" description="Polar residues" evidence="7">
    <location>
        <begin position="344"/>
        <end position="355"/>
    </location>
</feature>
<dbReference type="SUPFAM" id="SSF55729">
    <property type="entry name" value="Acyl-CoA N-acyltransferases (Nat)"/>
    <property type="match status" value="1"/>
</dbReference>
<dbReference type="Gene3D" id="3.30.40.10">
    <property type="entry name" value="Zinc/RING finger domain, C3HC4 (zinc finger)"/>
    <property type="match status" value="2"/>
</dbReference>
<keyword evidence="4" id="KW-0862">Zinc</keyword>
<dbReference type="InterPro" id="IPR019786">
    <property type="entry name" value="Zinc_finger_PHD-type_CS"/>
</dbReference>
<keyword evidence="10" id="KW-0012">Acyltransferase</keyword>
<evidence type="ECO:0000313" key="11">
    <source>
        <dbReference type="Proteomes" id="UP000215914"/>
    </source>
</evidence>
<dbReference type="EC" id="2.3.1.48" evidence="9"/>
<dbReference type="Pfam" id="PF16135">
    <property type="entry name" value="TDBD"/>
    <property type="match status" value="2"/>
</dbReference>
<feature type="domain" description="PHD-type" evidence="8">
    <location>
        <begin position="562"/>
        <end position="607"/>
    </location>
</feature>
<dbReference type="InterPro" id="IPR032308">
    <property type="entry name" value="TDBD"/>
</dbReference>
<dbReference type="GO" id="GO:0005634">
    <property type="term" value="C:nucleus"/>
    <property type="evidence" value="ECO:0000318"/>
    <property type="project" value="GO_Central"/>
</dbReference>
<dbReference type="SUPFAM" id="SSF57903">
    <property type="entry name" value="FYVE/PHD zinc finger"/>
    <property type="match status" value="2"/>
</dbReference>
<dbReference type="Proteomes" id="UP000215914">
    <property type="component" value="Chromosome 11"/>
</dbReference>
<dbReference type="Pfam" id="PF23011">
    <property type="entry name" value="PHD-1st_NSD"/>
    <property type="match status" value="1"/>
</dbReference>
<feature type="region of interest" description="Disordered" evidence="7">
    <location>
        <begin position="135"/>
        <end position="165"/>
    </location>
</feature>
<dbReference type="Gene3D" id="3.40.630.30">
    <property type="match status" value="1"/>
</dbReference>
<evidence type="ECO:0000256" key="1">
    <source>
        <dbReference type="ARBA" id="ARBA00004123"/>
    </source>
</evidence>
<dbReference type="PANTHER" id="PTHR47025:SF27">
    <property type="entry name" value="PHD-TYPE DOMAIN-CONTAINING PROTEIN"/>
    <property type="match status" value="1"/>
</dbReference>
<dbReference type="PANTHER" id="PTHR47025">
    <property type="entry name" value="AUTOIMMUNE REGULATOR"/>
    <property type="match status" value="1"/>
</dbReference>
<dbReference type="GO" id="GO:0003682">
    <property type="term" value="F:chromatin binding"/>
    <property type="evidence" value="ECO:0000318"/>
    <property type="project" value="GO_Central"/>
</dbReference>
<keyword evidence="5" id="KW-0539">Nucleus</keyword>
<dbReference type="InterPro" id="IPR019787">
    <property type="entry name" value="Znf_PHD-finger"/>
</dbReference>
<keyword evidence="3 6" id="KW-0863">Zinc-finger</keyword>
<organism evidence="10 11">
    <name type="scientific">Helianthus annuus</name>
    <name type="common">Common sunflower</name>
    <dbReference type="NCBI Taxonomy" id="4232"/>
    <lineage>
        <taxon>Eukaryota</taxon>
        <taxon>Viridiplantae</taxon>
        <taxon>Streptophyta</taxon>
        <taxon>Embryophyta</taxon>
        <taxon>Tracheophyta</taxon>
        <taxon>Spermatophyta</taxon>
        <taxon>Magnoliopsida</taxon>
        <taxon>eudicotyledons</taxon>
        <taxon>Gunneridae</taxon>
        <taxon>Pentapetalae</taxon>
        <taxon>asterids</taxon>
        <taxon>campanulids</taxon>
        <taxon>Asterales</taxon>
        <taxon>Asteraceae</taxon>
        <taxon>Asteroideae</taxon>
        <taxon>Heliantheae alliance</taxon>
        <taxon>Heliantheae</taxon>
        <taxon>Helianthus</taxon>
    </lineage>
</organism>
<dbReference type="PROSITE" id="PS01359">
    <property type="entry name" value="ZF_PHD_1"/>
    <property type="match status" value="1"/>
</dbReference>
<evidence type="ECO:0000256" key="2">
    <source>
        <dbReference type="ARBA" id="ARBA00022723"/>
    </source>
</evidence>
<dbReference type="STRING" id="4232.A0A251TES3"/>
<sequence length="943" mass="103689">MKRELAFALEARSQFNCFSGRTRSSKSSPESVPIHRKNKQNKQRLRNDRVAKSVEEVRVNRRNKRIKTPIPVIDDVSESAPAAEAEAVVVDGGEESAAVSDVINGGDEAPAVEVAKKGSVEKVYVKRKKSKVQVDSGSPKRFTRSALAEKETEKEENVEGLGTPSRKNLEMKMSKKIGLGRMPTNMRELLETGLLEGFRVSYNYVAKASKLQGVIKGVGILCSCSLCEGTKVISPSQFEMHACKLYRHAIKHIRLENGKSLLDVIEICKASALEPAEVALQTVIRSLPVKGPSMCIKCNGLIEGSSTENMLVCDSCVDRKQVEAEPCVATRGQLRASSPDPKVSESNSSAVSILTKNKRGRKRKSESVSSKASSPDPKVSSAVSILTKNKRGRKRKSESISSKSSKSALKTVRRARKFKFSGNKIKNSKILKRSPRSASAPRPIVSVTKCTSSLQKSGPKLTKKNLSLHSPVFKEGGLPDGTELTYVARGKKCLDGYKLGNAIFCSCCKTEISASQFEAHAGWASRRKPYDNIYMSNGVSLHDYAVSLKNAEDGRGSLSSNDDVCKVCGEGGDLLLCDGCPRSFHKECAEETSIPRGKWYCKICQHSMKTHGENENALAAGRIAGVNPIELNMTRCIRIIKHSENSDLCACVLCRCHDFTKCVFNDRTVIVCDQCEREYHIGCLRERNMADLKALPKGEWFCCNDCKRINLVLKNLLAHEPETLRDDMLTIVKERQKNDSNNSESETTSNPEIKFVVLRGKNAPSEARKLLAQAVNIFHEGFDPIVDATSGRDFIPSMVYGRKIWSQDFAGMLCAILTVDSKVVTAGTLRVFGEDLAELPIVATSKCNQGKGYFQLLFTCIERLLSSLKVKKIVLPAAEEAKSIWTNKFGFETILPDQLNELRQSCSAMMTFQGTSMLQKEILQVQDGVADAGDNGGLNPLVE</sequence>
<dbReference type="EMBL" id="CM007900">
    <property type="protein sequence ID" value="OTG09233.1"/>
    <property type="molecule type" value="Genomic_DNA"/>
</dbReference>
<dbReference type="InParanoid" id="A0A251TES3"/>
<dbReference type="InterPro" id="IPR001965">
    <property type="entry name" value="Znf_PHD"/>
</dbReference>
<feature type="compositionally biased region" description="Low complexity" evidence="7">
    <location>
        <begin position="367"/>
        <end position="384"/>
    </location>
</feature>
<dbReference type="InterPro" id="IPR011011">
    <property type="entry name" value="Znf_FYVE_PHD"/>
</dbReference>
<protein>
    <submittedName>
        <fullName evidence="9">Histone acetyltransferase chromatin regulator PHD family</fullName>
        <ecNumber evidence="9">2.3.1.48</ecNumber>
    </submittedName>
    <submittedName>
        <fullName evidence="10">Putative acyl-CoA N-acyltransferase with RING/FYVE/PHD-type zinc finger domain-containing protein</fullName>
    </submittedName>
</protein>
<dbReference type="SMART" id="SM00249">
    <property type="entry name" value="PHD"/>
    <property type="match status" value="2"/>
</dbReference>
<evidence type="ECO:0000256" key="4">
    <source>
        <dbReference type="ARBA" id="ARBA00022833"/>
    </source>
</evidence>
<comment type="subcellular location">
    <subcellularLocation>
        <location evidence="1">Nucleus</location>
    </subcellularLocation>
</comment>